<dbReference type="AlphaFoldDB" id="A0A2P2QS49"/>
<organism evidence="1">
    <name type="scientific">Rhizophora mucronata</name>
    <name type="common">Asiatic mangrove</name>
    <dbReference type="NCBI Taxonomy" id="61149"/>
    <lineage>
        <taxon>Eukaryota</taxon>
        <taxon>Viridiplantae</taxon>
        <taxon>Streptophyta</taxon>
        <taxon>Embryophyta</taxon>
        <taxon>Tracheophyta</taxon>
        <taxon>Spermatophyta</taxon>
        <taxon>Magnoliopsida</taxon>
        <taxon>eudicotyledons</taxon>
        <taxon>Gunneridae</taxon>
        <taxon>Pentapetalae</taxon>
        <taxon>rosids</taxon>
        <taxon>fabids</taxon>
        <taxon>Malpighiales</taxon>
        <taxon>Rhizophoraceae</taxon>
        <taxon>Rhizophora</taxon>
    </lineage>
</organism>
<name>A0A2P2QS49_RHIMU</name>
<sequence length="23" mass="2595">MIIIGMIPFYFICDLKLSATSAF</sequence>
<evidence type="ECO:0000313" key="1">
    <source>
        <dbReference type="EMBL" id="MBX69694.1"/>
    </source>
</evidence>
<accession>A0A2P2QS49</accession>
<reference evidence="1" key="1">
    <citation type="submission" date="2018-02" db="EMBL/GenBank/DDBJ databases">
        <title>Rhizophora mucronata_Transcriptome.</title>
        <authorList>
            <person name="Meera S.P."/>
            <person name="Sreeshan A."/>
            <person name="Augustine A."/>
        </authorList>
    </citation>
    <scope>NUCLEOTIDE SEQUENCE</scope>
    <source>
        <tissue evidence="1">Leaf</tissue>
    </source>
</reference>
<dbReference type="EMBL" id="GGEC01089210">
    <property type="protein sequence ID" value="MBX69694.1"/>
    <property type="molecule type" value="Transcribed_RNA"/>
</dbReference>
<protein>
    <submittedName>
        <fullName evidence="1">Uncharacterized protein</fullName>
    </submittedName>
</protein>
<proteinExistence type="predicted"/>